<evidence type="ECO:0000313" key="10">
    <source>
        <dbReference type="Proteomes" id="UP000722989"/>
    </source>
</evidence>
<evidence type="ECO:0000256" key="7">
    <source>
        <dbReference type="SAM" id="Phobius"/>
    </source>
</evidence>
<name>A0ABX0Y1I7_9ACTN</name>
<keyword evidence="3" id="KW-1003">Cell membrane</keyword>
<feature type="transmembrane region" description="Helical" evidence="7">
    <location>
        <begin position="343"/>
        <end position="367"/>
    </location>
</feature>
<feature type="transmembrane region" description="Helical" evidence="7">
    <location>
        <begin position="471"/>
        <end position="491"/>
    </location>
</feature>
<dbReference type="PANTHER" id="PTHR30489:SF0">
    <property type="entry name" value="LIPOPROTEIN-RELEASING SYSTEM TRANSMEMBRANE PROTEIN LOLE"/>
    <property type="match status" value="1"/>
</dbReference>
<evidence type="ECO:0000256" key="3">
    <source>
        <dbReference type="ARBA" id="ARBA00022475"/>
    </source>
</evidence>
<organism evidence="9 10">
    <name type="scientific">Planosporangium thailandense</name>
    <dbReference type="NCBI Taxonomy" id="765197"/>
    <lineage>
        <taxon>Bacteria</taxon>
        <taxon>Bacillati</taxon>
        <taxon>Actinomycetota</taxon>
        <taxon>Actinomycetes</taxon>
        <taxon>Micromonosporales</taxon>
        <taxon>Micromonosporaceae</taxon>
        <taxon>Planosporangium</taxon>
    </lineage>
</organism>
<evidence type="ECO:0000256" key="4">
    <source>
        <dbReference type="ARBA" id="ARBA00022692"/>
    </source>
</evidence>
<evidence type="ECO:0000256" key="6">
    <source>
        <dbReference type="ARBA" id="ARBA00023136"/>
    </source>
</evidence>
<evidence type="ECO:0000313" key="9">
    <source>
        <dbReference type="EMBL" id="NJC72007.1"/>
    </source>
</evidence>
<evidence type="ECO:0000256" key="1">
    <source>
        <dbReference type="ARBA" id="ARBA00004651"/>
    </source>
</evidence>
<evidence type="ECO:0000259" key="8">
    <source>
        <dbReference type="Pfam" id="PF02687"/>
    </source>
</evidence>
<keyword evidence="4 7" id="KW-0812">Transmembrane</keyword>
<feature type="transmembrane region" description="Helical" evidence="7">
    <location>
        <begin position="16"/>
        <end position="37"/>
    </location>
</feature>
<dbReference type="RefSeq" id="WP_167926915.1">
    <property type="nucleotide sequence ID" value="NZ_JAATVY010000015.1"/>
</dbReference>
<feature type="transmembrane region" description="Helical" evidence="7">
    <location>
        <begin position="431"/>
        <end position="451"/>
    </location>
</feature>
<gene>
    <name evidence="9" type="ORF">HC031_20130</name>
</gene>
<keyword evidence="6 7" id="KW-0472">Membrane</keyword>
<keyword evidence="10" id="KW-1185">Reference proteome</keyword>
<proteinExistence type="inferred from homology"/>
<dbReference type="InterPro" id="IPR003838">
    <property type="entry name" value="ABC3_permease_C"/>
</dbReference>
<feature type="transmembrane region" description="Helical" evidence="7">
    <location>
        <begin position="764"/>
        <end position="783"/>
    </location>
</feature>
<reference evidence="9 10" key="1">
    <citation type="submission" date="2020-03" db="EMBL/GenBank/DDBJ databases">
        <title>WGS of the type strain of Planosporangium spp.</title>
        <authorList>
            <person name="Thawai C."/>
        </authorList>
    </citation>
    <scope>NUCLEOTIDE SEQUENCE [LARGE SCALE GENOMIC DNA]</scope>
    <source>
        <strain evidence="9 10">TBRC 5610</strain>
    </source>
</reference>
<dbReference type="PANTHER" id="PTHR30489">
    <property type="entry name" value="LIPOPROTEIN-RELEASING SYSTEM TRANSMEMBRANE PROTEIN LOLE"/>
    <property type="match status" value="1"/>
</dbReference>
<feature type="domain" description="ABC3 transporter permease C-terminal" evidence="8">
    <location>
        <begin position="308"/>
        <end position="402"/>
    </location>
</feature>
<dbReference type="Proteomes" id="UP000722989">
    <property type="component" value="Unassembled WGS sequence"/>
</dbReference>
<comment type="caution">
    <text evidence="9">The sequence shown here is derived from an EMBL/GenBank/DDBJ whole genome shotgun (WGS) entry which is preliminary data.</text>
</comment>
<keyword evidence="5 7" id="KW-1133">Transmembrane helix</keyword>
<comment type="subcellular location">
    <subcellularLocation>
        <location evidence="1">Cell membrane</location>
        <topology evidence="1">Multi-pass membrane protein</topology>
    </subcellularLocation>
</comment>
<dbReference type="Pfam" id="PF02687">
    <property type="entry name" value="FtsX"/>
    <property type="match status" value="2"/>
</dbReference>
<protein>
    <submittedName>
        <fullName evidence="9">ABC transporter permease</fullName>
    </submittedName>
</protein>
<accession>A0ABX0Y1I7</accession>
<evidence type="ECO:0000256" key="2">
    <source>
        <dbReference type="ARBA" id="ARBA00005236"/>
    </source>
</evidence>
<feature type="transmembrane region" description="Helical" evidence="7">
    <location>
        <begin position="298"/>
        <end position="323"/>
    </location>
</feature>
<feature type="transmembrane region" description="Helical" evidence="7">
    <location>
        <begin position="853"/>
        <end position="873"/>
    </location>
</feature>
<feature type="transmembrane region" description="Helical" evidence="7">
    <location>
        <begin position="529"/>
        <end position="552"/>
    </location>
</feature>
<feature type="domain" description="ABC3 transporter permease C-terminal" evidence="8">
    <location>
        <begin position="763"/>
        <end position="878"/>
    </location>
</feature>
<feature type="transmembrane region" description="Helical" evidence="7">
    <location>
        <begin position="810"/>
        <end position="833"/>
    </location>
</feature>
<dbReference type="EMBL" id="JAATVY010000015">
    <property type="protein sequence ID" value="NJC72007.1"/>
    <property type="molecule type" value="Genomic_DNA"/>
</dbReference>
<comment type="similarity">
    <text evidence="2">Belongs to the ABC-4 integral membrane protein family. LolC/E subfamily.</text>
</comment>
<sequence length="887" mass="92479">MLWLLAHSVRRAPRRLLLAAVGVAFPVAMLGATLLFVDGAVRSMTSHALAPVQLEMRAVATSVNVDMAPVDRRLAAVRHVRQIDRFAAADVVLSAPGVPGQVPARLFAVDASYTAHHPWVRVVSGRIGDGALLGESLRTTAGFGAASTVTMTLPDVAEGTKPPSLSLPVRGTIDLRQANPWFAVPVGDAQGDIDEVPKALVIDYATFERSVLPALRQPQVDHSDQVLDQGSGELPAATLETHITVDHASYPTDPAQALRWSNGLRRVLERQSPGAVVVADNAADALTSAKEDATNAKILFLLLGLPGALVAAGVGLAAASALVEAHRREEALLQLRGATSGQLARFTAAQGVLAGVIGAALGLLVAAASVDAVTGRQVWRDTPLDSLVTTALIAVGAGFLTTAVRLVPLVRAARRPEITNQRRLLDRGRSTVWTGVRLELVLIAVAGAILGVNAWTGGLRQTGLEAQDLALAFYVLLAPIALWLGLTLLLVRLLRGLLVRATSPTRPRPLATWLGTALRWLGRRPARTGTAVILGALAVAFGTNVVTFAATYQVARQSDTLAAFGADLRLTSTAVPATAVPALGPEVAATTPIRMVPSRLGSDSLPIMAIDVASYRETIASAPRMVTGEGLDALAANPTAVLVSSQVADDFSVSVGDTLNITIFPDDQKRLRNINLTVAGVYRAFAPTDPAVGVVTTSTAVQSPAPADYYLARVAPGLSSVRVAEDVRRQTRGLMITTLAQHVQQEERGLTTLDLRGLGSLESVAAAVIAGVGVAVLGAFLVLERRRESAILRAIGATTRQVLTAPAAEGAITVVLSLLIGVPVGIGLSIVSIKVLGLFFVLPPPLVVVPTTALLGFGAFMIAVSVLALGVTLRSVARQDAAPTLRG</sequence>
<dbReference type="InterPro" id="IPR051447">
    <property type="entry name" value="Lipoprotein-release_system"/>
</dbReference>
<evidence type="ECO:0000256" key="5">
    <source>
        <dbReference type="ARBA" id="ARBA00022989"/>
    </source>
</evidence>